<name>A0A453D8T2_AEGTS</name>
<protein>
    <submittedName>
        <fullName evidence="1">Uncharacterized protein</fullName>
    </submittedName>
</protein>
<accession>A0A453D8T2</accession>
<reference evidence="1" key="5">
    <citation type="journal article" date="2021" name="G3 (Bethesda)">
        <title>Aegilops tauschii genome assembly Aet v5.0 features greater sequence contiguity and improved annotation.</title>
        <authorList>
            <person name="Wang L."/>
            <person name="Zhu T."/>
            <person name="Rodriguez J.C."/>
            <person name="Deal K.R."/>
            <person name="Dubcovsky J."/>
            <person name="McGuire P.E."/>
            <person name="Lux T."/>
            <person name="Spannagl M."/>
            <person name="Mayer K.F.X."/>
            <person name="Baldrich P."/>
            <person name="Meyers B.C."/>
            <person name="Huo N."/>
            <person name="Gu Y.Q."/>
            <person name="Zhou H."/>
            <person name="Devos K.M."/>
            <person name="Bennetzen J.L."/>
            <person name="Unver T."/>
            <person name="Budak H."/>
            <person name="Gulick P.J."/>
            <person name="Galiba G."/>
            <person name="Kalapos B."/>
            <person name="Nelson D.R."/>
            <person name="Li P."/>
            <person name="You F.M."/>
            <person name="Luo M.C."/>
            <person name="Dvorak J."/>
        </authorList>
    </citation>
    <scope>NUCLEOTIDE SEQUENCE [LARGE SCALE GENOMIC DNA]</scope>
    <source>
        <strain evidence="1">cv. AL8/78</strain>
    </source>
</reference>
<organism evidence="1 2">
    <name type="scientific">Aegilops tauschii subsp. strangulata</name>
    <name type="common">Goatgrass</name>
    <dbReference type="NCBI Taxonomy" id="200361"/>
    <lineage>
        <taxon>Eukaryota</taxon>
        <taxon>Viridiplantae</taxon>
        <taxon>Streptophyta</taxon>
        <taxon>Embryophyta</taxon>
        <taxon>Tracheophyta</taxon>
        <taxon>Spermatophyta</taxon>
        <taxon>Magnoliopsida</taxon>
        <taxon>Liliopsida</taxon>
        <taxon>Poales</taxon>
        <taxon>Poaceae</taxon>
        <taxon>BOP clade</taxon>
        <taxon>Pooideae</taxon>
        <taxon>Triticodae</taxon>
        <taxon>Triticeae</taxon>
        <taxon>Triticinae</taxon>
        <taxon>Aegilops</taxon>
    </lineage>
</organism>
<dbReference type="EnsemblPlants" id="AET2Gv21141400.1">
    <property type="protein sequence ID" value="AET2Gv21141400.1"/>
    <property type="gene ID" value="AET2Gv21141400"/>
</dbReference>
<reference evidence="1" key="4">
    <citation type="submission" date="2019-03" db="UniProtKB">
        <authorList>
            <consortium name="EnsemblPlants"/>
        </authorList>
    </citation>
    <scope>IDENTIFICATION</scope>
</reference>
<keyword evidence="2" id="KW-1185">Reference proteome</keyword>
<reference evidence="2" key="2">
    <citation type="journal article" date="2017" name="Nat. Plants">
        <title>The Aegilops tauschii genome reveals multiple impacts of transposons.</title>
        <authorList>
            <person name="Zhao G."/>
            <person name="Zou C."/>
            <person name="Li K."/>
            <person name="Wang K."/>
            <person name="Li T."/>
            <person name="Gao L."/>
            <person name="Zhang X."/>
            <person name="Wang H."/>
            <person name="Yang Z."/>
            <person name="Liu X."/>
            <person name="Jiang W."/>
            <person name="Mao L."/>
            <person name="Kong X."/>
            <person name="Jiao Y."/>
            <person name="Jia J."/>
        </authorList>
    </citation>
    <scope>NUCLEOTIDE SEQUENCE [LARGE SCALE GENOMIC DNA]</scope>
    <source>
        <strain evidence="2">cv. AL8/78</strain>
    </source>
</reference>
<dbReference type="Proteomes" id="UP000015105">
    <property type="component" value="Chromosome 2D"/>
</dbReference>
<evidence type="ECO:0000313" key="1">
    <source>
        <dbReference type="EnsemblPlants" id="AET2Gv21141400.1"/>
    </source>
</evidence>
<reference evidence="2" key="1">
    <citation type="journal article" date="2014" name="Science">
        <title>Ancient hybridizations among the ancestral genomes of bread wheat.</title>
        <authorList>
            <consortium name="International Wheat Genome Sequencing Consortium,"/>
            <person name="Marcussen T."/>
            <person name="Sandve S.R."/>
            <person name="Heier L."/>
            <person name="Spannagl M."/>
            <person name="Pfeifer M."/>
            <person name="Jakobsen K.S."/>
            <person name="Wulff B.B."/>
            <person name="Steuernagel B."/>
            <person name="Mayer K.F."/>
            <person name="Olsen O.A."/>
        </authorList>
    </citation>
    <scope>NUCLEOTIDE SEQUENCE [LARGE SCALE GENOMIC DNA]</scope>
    <source>
        <strain evidence="2">cv. AL8/78</strain>
    </source>
</reference>
<evidence type="ECO:0000313" key="2">
    <source>
        <dbReference type="Proteomes" id="UP000015105"/>
    </source>
</evidence>
<sequence length="125" mass="14707">VQANDSLLKIAFCCWCFRFLLRSIRLILPSMSWRGIWKISHGPAAGAWKRMLMLHSREFRFTASSDYQIFHVGYKRRLSWRWLPSVPFCCTSQACHFRLIYVFNIFTSTISRMCDVSLAYSILAL</sequence>
<proteinExistence type="predicted"/>
<reference evidence="1" key="3">
    <citation type="journal article" date="2017" name="Nature">
        <title>Genome sequence of the progenitor of the wheat D genome Aegilops tauschii.</title>
        <authorList>
            <person name="Luo M.C."/>
            <person name="Gu Y.Q."/>
            <person name="Puiu D."/>
            <person name="Wang H."/>
            <person name="Twardziok S.O."/>
            <person name="Deal K.R."/>
            <person name="Huo N."/>
            <person name="Zhu T."/>
            <person name="Wang L."/>
            <person name="Wang Y."/>
            <person name="McGuire P.E."/>
            <person name="Liu S."/>
            <person name="Long H."/>
            <person name="Ramasamy R.K."/>
            <person name="Rodriguez J.C."/>
            <person name="Van S.L."/>
            <person name="Yuan L."/>
            <person name="Wang Z."/>
            <person name="Xia Z."/>
            <person name="Xiao L."/>
            <person name="Anderson O.D."/>
            <person name="Ouyang S."/>
            <person name="Liang Y."/>
            <person name="Zimin A.V."/>
            <person name="Pertea G."/>
            <person name="Qi P."/>
            <person name="Bennetzen J.L."/>
            <person name="Dai X."/>
            <person name="Dawson M.W."/>
            <person name="Muller H.G."/>
            <person name="Kugler K."/>
            <person name="Rivarola-Duarte L."/>
            <person name="Spannagl M."/>
            <person name="Mayer K.F.X."/>
            <person name="Lu F.H."/>
            <person name="Bevan M.W."/>
            <person name="Leroy P."/>
            <person name="Li P."/>
            <person name="You F.M."/>
            <person name="Sun Q."/>
            <person name="Liu Z."/>
            <person name="Lyons E."/>
            <person name="Wicker T."/>
            <person name="Salzberg S.L."/>
            <person name="Devos K.M."/>
            <person name="Dvorak J."/>
        </authorList>
    </citation>
    <scope>NUCLEOTIDE SEQUENCE [LARGE SCALE GENOMIC DNA]</scope>
    <source>
        <strain evidence="1">cv. AL8/78</strain>
    </source>
</reference>
<dbReference type="AlphaFoldDB" id="A0A453D8T2"/>
<dbReference type="Gramene" id="AET2Gv21141400.1">
    <property type="protein sequence ID" value="AET2Gv21141400.1"/>
    <property type="gene ID" value="AET2Gv21141400"/>
</dbReference>